<keyword evidence="5" id="KW-0460">Magnesium</keyword>
<evidence type="ECO:0000256" key="4">
    <source>
        <dbReference type="ARBA" id="ARBA00022723"/>
    </source>
</evidence>
<dbReference type="PANTHER" id="PTHR12001">
    <property type="entry name" value="GERANYLGERANYL PYROPHOSPHATE SYNTHASE"/>
    <property type="match status" value="1"/>
</dbReference>
<sequence>MSEDQTALEILSHYKSLVWPVVDKYINVPDYPKQFRIPSKYQNLVDHQMEIINDYPTRKGKYLRPTILILTCLAMNGKIEEVLNTAAAMQISEEWILIHDDVEDDSEERRGQLTLHKKYSFGHAVNAGDALFAIQQKAITNNFGVLSPKIAKNIADEFFLIMSRTTIGQGVEISYIKDKIVEYSDEDWFFIADSKSSYYTVAGPIRLGAIIAGATENQLNDLAEFGKNLGRSFQIIDDILDITSNFKGLKNQKGNDVYEGKRTLILGHLLRTIKGENKKKVIEIILKNRSYKSATEVDWVIQQMHLYGSIDYSKKIALKFKQKAEIVLDNKLKFLYKEPYINELRTLMNFVLERDH</sequence>
<name>A0A0G0I4G0_9BACT</name>
<dbReference type="PANTHER" id="PTHR12001:SF85">
    <property type="entry name" value="SHORT CHAIN ISOPRENYL DIPHOSPHATE SYNTHASE"/>
    <property type="match status" value="1"/>
</dbReference>
<dbReference type="InterPro" id="IPR008949">
    <property type="entry name" value="Isoprenoid_synthase_dom_sf"/>
</dbReference>
<evidence type="ECO:0000313" key="8">
    <source>
        <dbReference type="Proteomes" id="UP000034603"/>
    </source>
</evidence>
<reference evidence="7 8" key="1">
    <citation type="journal article" date="2015" name="Nature">
        <title>rRNA introns, odd ribosomes, and small enigmatic genomes across a large radiation of phyla.</title>
        <authorList>
            <person name="Brown C.T."/>
            <person name="Hug L.A."/>
            <person name="Thomas B.C."/>
            <person name="Sharon I."/>
            <person name="Castelle C.J."/>
            <person name="Singh A."/>
            <person name="Wilkins M.J."/>
            <person name="Williams K.H."/>
            <person name="Banfield J.F."/>
        </authorList>
    </citation>
    <scope>NUCLEOTIDE SEQUENCE [LARGE SCALE GENOMIC DNA]</scope>
</reference>
<dbReference type="InterPro" id="IPR033749">
    <property type="entry name" value="Polyprenyl_synt_CS"/>
</dbReference>
<evidence type="ECO:0000256" key="5">
    <source>
        <dbReference type="ARBA" id="ARBA00022842"/>
    </source>
</evidence>
<comment type="similarity">
    <text evidence="2 6">Belongs to the FPP/GGPP synthase family.</text>
</comment>
<evidence type="ECO:0000256" key="2">
    <source>
        <dbReference type="ARBA" id="ARBA00006706"/>
    </source>
</evidence>
<evidence type="ECO:0000313" key="7">
    <source>
        <dbReference type="EMBL" id="KKQ45850.1"/>
    </source>
</evidence>
<evidence type="ECO:0000256" key="3">
    <source>
        <dbReference type="ARBA" id="ARBA00022679"/>
    </source>
</evidence>
<dbReference type="PROSITE" id="PS00723">
    <property type="entry name" value="POLYPRENYL_SYNTHASE_1"/>
    <property type="match status" value="1"/>
</dbReference>
<dbReference type="EMBL" id="LBTR01000008">
    <property type="protein sequence ID" value="KKQ45850.1"/>
    <property type="molecule type" value="Genomic_DNA"/>
</dbReference>
<comment type="cofactor">
    <cofactor evidence="1">
        <name>Mg(2+)</name>
        <dbReference type="ChEBI" id="CHEBI:18420"/>
    </cofactor>
</comment>
<dbReference type="GO" id="GO:0008299">
    <property type="term" value="P:isoprenoid biosynthetic process"/>
    <property type="evidence" value="ECO:0007669"/>
    <property type="project" value="InterPro"/>
</dbReference>
<proteinExistence type="inferred from homology"/>
<dbReference type="CDD" id="cd00685">
    <property type="entry name" value="Trans_IPPS_HT"/>
    <property type="match status" value="1"/>
</dbReference>
<dbReference type="PROSITE" id="PS00444">
    <property type="entry name" value="POLYPRENYL_SYNTHASE_2"/>
    <property type="match status" value="1"/>
</dbReference>
<dbReference type="SUPFAM" id="SSF48576">
    <property type="entry name" value="Terpenoid synthases"/>
    <property type="match status" value="1"/>
</dbReference>
<evidence type="ECO:0000256" key="6">
    <source>
        <dbReference type="RuleBase" id="RU004466"/>
    </source>
</evidence>
<keyword evidence="3 6" id="KW-0808">Transferase</keyword>
<protein>
    <submittedName>
        <fullName evidence="7">Polyprenyl synthetase</fullName>
    </submittedName>
</protein>
<gene>
    <name evidence="7" type="ORF">US62_C0008G0004</name>
</gene>
<accession>A0A0G0I4G0</accession>
<dbReference type="GO" id="GO:0004659">
    <property type="term" value="F:prenyltransferase activity"/>
    <property type="evidence" value="ECO:0007669"/>
    <property type="project" value="InterPro"/>
</dbReference>
<organism evidence="7 8">
    <name type="scientific">Candidatus Woesebacteria bacterium GW2011_GWA1_37_8</name>
    <dbReference type="NCBI Taxonomy" id="1618546"/>
    <lineage>
        <taxon>Bacteria</taxon>
        <taxon>Candidatus Woeseibacteriota</taxon>
    </lineage>
</organism>
<comment type="caution">
    <text evidence="7">The sequence shown here is derived from an EMBL/GenBank/DDBJ whole genome shotgun (WGS) entry which is preliminary data.</text>
</comment>
<dbReference type="InterPro" id="IPR000092">
    <property type="entry name" value="Polyprenyl_synt"/>
</dbReference>
<evidence type="ECO:0000256" key="1">
    <source>
        <dbReference type="ARBA" id="ARBA00001946"/>
    </source>
</evidence>
<keyword evidence="4" id="KW-0479">Metal-binding</keyword>
<dbReference type="Proteomes" id="UP000034603">
    <property type="component" value="Unassembled WGS sequence"/>
</dbReference>
<dbReference type="GO" id="GO:0046872">
    <property type="term" value="F:metal ion binding"/>
    <property type="evidence" value="ECO:0007669"/>
    <property type="project" value="UniProtKB-KW"/>
</dbReference>
<dbReference type="SFLD" id="SFLDS00005">
    <property type="entry name" value="Isoprenoid_Synthase_Type_I"/>
    <property type="match status" value="1"/>
</dbReference>
<dbReference type="Gene3D" id="1.10.600.10">
    <property type="entry name" value="Farnesyl Diphosphate Synthase"/>
    <property type="match status" value="1"/>
</dbReference>
<dbReference type="Pfam" id="PF00348">
    <property type="entry name" value="polyprenyl_synt"/>
    <property type="match status" value="1"/>
</dbReference>
<dbReference type="AlphaFoldDB" id="A0A0G0I4G0"/>